<evidence type="ECO:0000313" key="4">
    <source>
        <dbReference type="Proteomes" id="UP000077266"/>
    </source>
</evidence>
<dbReference type="Gene3D" id="3.60.130.10">
    <property type="entry name" value="Clavaminate synthase-like"/>
    <property type="match status" value="1"/>
</dbReference>
<organism evidence="3 4">
    <name type="scientific">Exidia glandulosa HHB12029</name>
    <dbReference type="NCBI Taxonomy" id="1314781"/>
    <lineage>
        <taxon>Eukaryota</taxon>
        <taxon>Fungi</taxon>
        <taxon>Dikarya</taxon>
        <taxon>Basidiomycota</taxon>
        <taxon>Agaricomycotina</taxon>
        <taxon>Agaricomycetes</taxon>
        <taxon>Auriculariales</taxon>
        <taxon>Exidiaceae</taxon>
        <taxon>Exidia</taxon>
    </lineage>
</organism>
<protein>
    <submittedName>
        <fullName evidence="3">Clavaminate synthase-like protein</fullName>
    </submittedName>
</protein>
<evidence type="ECO:0000259" key="2">
    <source>
        <dbReference type="Pfam" id="PF02668"/>
    </source>
</evidence>
<dbReference type="PANTHER" id="PTHR37285">
    <property type="entry name" value="SPORE WALL MATURATION PROTEIN DIT1"/>
    <property type="match status" value="1"/>
</dbReference>
<accession>A0A165CVP1</accession>
<keyword evidence="1" id="KW-0560">Oxidoreductase</keyword>
<gene>
    <name evidence="3" type="ORF">EXIGLDRAFT_843142</name>
</gene>
<proteinExistence type="predicted"/>
<evidence type="ECO:0000313" key="3">
    <source>
        <dbReference type="EMBL" id="KZV83230.1"/>
    </source>
</evidence>
<dbReference type="InterPro" id="IPR003819">
    <property type="entry name" value="TauD/TfdA-like"/>
</dbReference>
<dbReference type="GO" id="GO:0016491">
    <property type="term" value="F:oxidoreductase activity"/>
    <property type="evidence" value="ECO:0007669"/>
    <property type="project" value="UniProtKB-KW"/>
</dbReference>
<dbReference type="Proteomes" id="UP000077266">
    <property type="component" value="Unassembled WGS sequence"/>
</dbReference>
<dbReference type="InterPro" id="IPR007817">
    <property type="entry name" value="Isocyanide_synthase_DIT1"/>
</dbReference>
<dbReference type="EMBL" id="KV426283">
    <property type="protein sequence ID" value="KZV83230.1"/>
    <property type="molecule type" value="Genomic_DNA"/>
</dbReference>
<name>A0A165CVP1_EXIGL</name>
<dbReference type="OrthoDB" id="3261561at2759"/>
<evidence type="ECO:0000256" key="1">
    <source>
        <dbReference type="ARBA" id="ARBA00023002"/>
    </source>
</evidence>
<sequence length="351" mass="40886">MAGATEVPRRRTPQHSRARQLWPEWHNAVVELANGRINVAQRRVFEADGFELVHRYGRPYLYRQRDVDLVWDGLTDDSKIAFERMHPFGLRIIATGDVSFTDLPMDKIRRLAFKYSLLIFRGFERTSKPVYTEKVRELGPIQSWVFGEVLEVKDNPEMDMNNVLTREAMPMHFDGTFKTKRSEDGRLMPDPPTFQIFECIQAPGGADGGRTLFTNTHMLLQQGVNHALLEKMKLLDWSVFTPQNKNFGGEPLKIPLVHRHEATGHDVLRWHEDWPQRITTFKPTSVRINGVDAVESDRISELLTKLLYDRRFVYEHTWTTGDYLIADNIELMHTRTAFSPCTRELWRIHAN</sequence>
<dbReference type="InterPro" id="IPR042098">
    <property type="entry name" value="TauD-like_sf"/>
</dbReference>
<feature type="domain" description="TauD/TfdA-like" evidence="2">
    <location>
        <begin position="97"/>
        <end position="348"/>
    </location>
</feature>
<reference evidence="3 4" key="1">
    <citation type="journal article" date="2016" name="Mol. Biol. Evol.">
        <title>Comparative Genomics of Early-Diverging Mushroom-Forming Fungi Provides Insights into the Origins of Lignocellulose Decay Capabilities.</title>
        <authorList>
            <person name="Nagy L.G."/>
            <person name="Riley R."/>
            <person name="Tritt A."/>
            <person name="Adam C."/>
            <person name="Daum C."/>
            <person name="Floudas D."/>
            <person name="Sun H."/>
            <person name="Yadav J.S."/>
            <person name="Pangilinan J."/>
            <person name="Larsson K.H."/>
            <person name="Matsuura K."/>
            <person name="Barry K."/>
            <person name="Labutti K."/>
            <person name="Kuo R."/>
            <person name="Ohm R.A."/>
            <person name="Bhattacharya S.S."/>
            <person name="Shirouzu T."/>
            <person name="Yoshinaga Y."/>
            <person name="Martin F.M."/>
            <person name="Grigoriev I.V."/>
            <person name="Hibbett D.S."/>
        </authorList>
    </citation>
    <scope>NUCLEOTIDE SEQUENCE [LARGE SCALE GENOMIC DNA]</scope>
    <source>
        <strain evidence="3 4">HHB12029</strain>
    </source>
</reference>
<dbReference type="AlphaFoldDB" id="A0A165CVP1"/>
<dbReference type="SUPFAM" id="SSF51197">
    <property type="entry name" value="Clavaminate synthase-like"/>
    <property type="match status" value="1"/>
</dbReference>
<dbReference type="InParanoid" id="A0A165CVP1"/>
<dbReference type="PANTHER" id="PTHR37285:SF5">
    <property type="entry name" value="SPORE WALL MATURATION PROTEIN DIT1"/>
    <property type="match status" value="1"/>
</dbReference>
<dbReference type="STRING" id="1314781.A0A165CVP1"/>
<dbReference type="Pfam" id="PF02668">
    <property type="entry name" value="TauD"/>
    <property type="match status" value="1"/>
</dbReference>
<keyword evidence="4" id="KW-1185">Reference proteome</keyword>